<feature type="region of interest" description="Disordered" evidence="1">
    <location>
        <begin position="164"/>
        <end position="214"/>
    </location>
</feature>
<organism evidence="2">
    <name type="scientific">Eiseniibacteriota bacterium</name>
    <dbReference type="NCBI Taxonomy" id="2212470"/>
    <lineage>
        <taxon>Bacteria</taxon>
        <taxon>Candidatus Eiseniibacteriota</taxon>
    </lineage>
</organism>
<name>A0A832MLA4_UNCEI</name>
<proteinExistence type="predicted"/>
<dbReference type="Pfam" id="PF13646">
    <property type="entry name" value="HEAT_2"/>
    <property type="match status" value="1"/>
</dbReference>
<comment type="caution">
    <text evidence="2">The sequence shown here is derived from an EMBL/GenBank/DDBJ whole genome shotgun (WGS) entry which is preliminary data.</text>
</comment>
<dbReference type="AlphaFoldDB" id="A0A832MLA4"/>
<dbReference type="InterPro" id="IPR011989">
    <property type="entry name" value="ARM-like"/>
</dbReference>
<dbReference type="InterPro" id="IPR004155">
    <property type="entry name" value="PBS_lyase_HEAT"/>
</dbReference>
<protein>
    <submittedName>
        <fullName evidence="2">HEAT repeat domain-containing protein</fullName>
    </submittedName>
</protein>
<dbReference type="SUPFAM" id="SSF48371">
    <property type="entry name" value="ARM repeat"/>
    <property type="match status" value="1"/>
</dbReference>
<accession>A0A832MLA4</accession>
<reference evidence="2" key="1">
    <citation type="journal article" date="2020" name="mSystems">
        <title>Genome- and Community-Level Interaction Insights into Carbon Utilization and Element Cycling Functions of Hydrothermarchaeota in Hydrothermal Sediment.</title>
        <authorList>
            <person name="Zhou Z."/>
            <person name="Liu Y."/>
            <person name="Xu W."/>
            <person name="Pan J."/>
            <person name="Luo Z.H."/>
            <person name="Li M."/>
        </authorList>
    </citation>
    <scope>NUCLEOTIDE SEQUENCE [LARGE SCALE GENOMIC DNA]</scope>
    <source>
        <strain evidence="2">SpSt-381</strain>
    </source>
</reference>
<dbReference type="SMART" id="SM00567">
    <property type="entry name" value="EZ_HEAT"/>
    <property type="match status" value="3"/>
</dbReference>
<dbReference type="InterPro" id="IPR016024">
    <property type="entry name" value="ARM-type_fold"/>
</dbReference>
<dbReference type="EMBL" id="DSQF01000008">
    <property type="protein sequence ID" value="HGZ42681.1"/>
    <property type="molecule type" value="Genomic_DNA"/>
</dbReference>
<feature type="compositionally biased region" description="Basic and acidic residues" evidence="1">
    <location>
        <begin position="203"/>
        <end position="212"/>
    </location>
</feature>
<dbReference type="InterPro" id="IPR021133">
    <property type="entry name" value="HEAT_type_2"/>
</dbReference>
<sequence>MNVPPRTMDAPAEEPRTPEQDAAIRAASVWIHQFARTLKTCRLYDAANPTVLKFRAELAATLQRVLSQHGTLRYRFTSDDVLCEDESLYPARSRDDNLALVFFRDGVRALTFTPGVEARELDVLLDCVLQVSGQNFGEDDLVTLLWEAALPHIEVDYVPGEGDIGSGAGQVAGPDESGPLLPWPAGGGEEEEAPQVEGTAEVDPARAGRSDDWTAGDLTVEIEAGYEELEALSSSEVLRFRREFEAEHAVSLVTATVAIAHAYLNAGATPDDRAELTRFMPRVLRQAISRGAWLEAREALLLLRECGAKEWSVDTLVQELLQPISVSATVDLLDKQEGDAVLDYLAFARELGDPAVDWLSLVLAESQSRRNRRLVAEAIAALCKDRPERLAPWISDPRWFVVRNVVHILGWIAGPKIVPLLQVAIRNPDPRVRLEVVQTLGQVDPKLARPLLLRLLEGADTRMFCMVLHQLSAQRDPALARRLVAQMQDPGFESRAQDERHAIYSALAAVGGDEIVADLEAEVHRGNWFSRGAEAHRQAVARILARIGTPAARLVLERGAQSKRGPVRKACEDAMGGLRDAA</sequence>
<dbReference type="Gene3D" id="1.25.10.10">
    <property type="entry name" value="Leucine-rich Repeat Variant"/>
    <property type="match status" value="1"/>
</dbReference>
<gene>
    <name evidence="2" type="ORF">ENR23_04515</name>
</gene>
<evidence type="ECO:0000256" key="1">
    <source>
        <dbReference type="SAM" id="MobiDB-lite"/>
    </source>
</evidence>
<dbReference type="PROSITE" id="PS50077">
    <property type="entry name" value="HEAT_REPEAT"/>
    <property type="match status" value="1"/>
</dbReference>
<evidence type="ECO:0000313" key="2">
    <source>
        <dbReference type="EMBL" id="HGZ42681.1"/>
    </source>
</evidence>